<dbReference type="Proteomes" id="UP000182178">
    <property type="component" value="Unassembled WGS sequence"/>
</dbReference>
<gene>
    <name evidence="4" type="ORF">Ga0061061_1063</name>
</gene>
<evidence type="ECO:0000256" key="1">
    <source>
        <dbReference type="ARBA" id="ARBA00006484"/>
    </source>
</evidence>
<dbReference type="CDD" id="cd05233">
    <property type="entry name" value="SDR_c"/>
    <property type="match status" value="1"/>
</dbReference>
<proteinExistence type="inferred from homology"/>
<comment type="similarity">
    <text evidence="1 2">Belongs to the short-chain dehydrogenases/reductases (SDR) family.</text>
</comment>
<dbReference type="PROSITE" id="PS00061">
    <property type="entry name" value="ADH_SHORT"/>
    <property type="match status" value="1"/>
</dbReference>
<evidence type="ECO:0000313" key="4">
    <source>
        <dbReference type="EMBL" id="CUA88910.1"/>
    </source>
</evidence>
<dbReference type="InterPro" id="IPR036291">
    <property type="entry name" value="NAD(P)-bd_dom_sf"/>
</dbReference>
<dbReference type="PRINTS" id="PR00081">
    <property type="entry name" value="GDHRDH"/>
</dbReference>
<dbReference type="PRINTS" id="PR00080">
    <property type="entry name" value="SDRFAMILY"/>
</dbReference>
<feature type="transmembrane region" description="Helical" evidence="3">
    <location>
        <begin position="239"/>
        <end position="259"/>
    </location>
</feature>
<dbReference type="InterPro" id="IPR020904">
    <property type="entry name" value="Sc_DH/Rdtase_CS"/>
</dbReference>
<dbReference type="InterPro" id="IPR002347">
    <property type="entry name" value="SDR_fam"/>
</dbReference>
<keyword evidence="3" id="KW-1133">Transmembrane helix</keyword>
<feature type="transmembrane region" description="Helical" evidence="3">
    <location>
        <begin position="20"/>
        <end position="39"/>
    </location>
</feature>
<sequence>MDGAMLDENGPRILNPFADLAGAVVIVTGASSGLGHHFARMLAGHGVHVAVAARRFDLLVPLVEEIRMAGGEAEPVAMDVTDIASVRDGVARVVARFGTIDGLVNNAGIARTRALLDEASEEWVATIDTNLTGARHVACEVARAMIAAGGDGAIVNVVSILGLRQGRQVGSYATSKAGLIQLTKQMALEWARHGIRVNALAPGYVETDLNRDVLASEAGAALLKRIPQRRFGRMQDLDAVLLLLLSSASAYMTGAVIPVDGGHLLSAL</sequence>
<dbReference type="Pfam" id="PF00106">
    <property type="entry name" value="adh_short"/>
    <property type="match status" value="1"/>
</dbReference>
<accession>A0ABP2A4R3</accession>
<dbReference type="Gene3D" id="3.40.50.720">
    <property type="entry name" value="NAD(P)-binding Rossmann-like Domain"/>
    <property type="match status" value="1"/>
</dbReference>
<dbReference type="SUPFAM" id="SSF51735">
    <property type="entry name" value="NAD(P)-binding Rossmann-fold domains"/>
    <property type="match status" value="1"/>
</dbReference>
<keyword evidence="3" id="KW-0472">Membrane</keyword>
<name>A0ABP2A4R3_9HYPH</name>
<evidence type="ECO:0000256" key="3">
    <source>
        <dbReference type="SAM" id="Phobius"/>
    </source>
</evidence>
<reference evidence="4 5" key="1">
    <citation type="submission" date="2015-08" db="EMBL/GenBank/DDBJ databases">
        <authorList>
            <person name="Varghese N."/>
        </authorList>
    </citation>
    <scope>NUCLEOTIDE SEQUENCE [LARGE SCALE GENOMIC DNA]</scope>
    <source>
        <strain evidence="4 5">DSM 18167</strain>
    </source>
</reference>
<dbReference type="PANTHER" id="PTHR42760:SF135">
    <property type="entry name" value="BLL7886 PROTEIN"/>
    <property type="match status" value="1"/>
</dbReference>
<dbReference type="PANTHER" id="PTHR42760">
    <property type="entry name" value="SHORT-CHAIN DEHYDROGENASES/REDUCTASES FAMILY MEMBER"/>
    <property type="match status" value="1"/>
</dbReference>
<evidence type="ECO:0000313" key="5">
    <source>
        <dbReference type="Proteomes" id="UP000182178"/>
    </source>
</evidence>
<evidence type="ECO:0000256" key="2">
    <source>
        <dbReference type="RuleBase" id="RU000363"/>
    </source>
</evidence>
<organism evidence="4 5">
    <name type="scientific">Chelatococcus sambhunathii</name>
    <dbReference type="NCBI Taxonomy" id="363953"/>
    <lineage>
        <taxon>Bacteria</taxon>
        <taxon>Pseudomonadati</taxon>
        <taxon>Pseudomonadota</taxon>
        <taxon>Alphaproteobacteria</taxon>
        <taxon>Hyphomicrobiales</taxon>
        <taxon>Chelatococcaceae</taxon>
        <taxon>Chelatococcus</taxon>
    </lineage>
</organism>
<comment type="caution">
    <text evidence="4">The sequence shown here is derived from an EMBL/GenBank/DDBJ whole genome shotgun (WGS) entry which is preliminary data.</text>
</comment>
<keyword evidence="3" id="KW-0812">Transmembrane</keyword>
<keyword evidence="5" id="KW-1185">Reference proteome</keyword>
<dbReference type="EMBL" id="CYHC01000006">
    <property type="protein sequence ID" value="CUA88910.1"/>
    <property type="molecule type" value="Genomic_DNA"/>
</dbReference>
<protein>
    <submittedName>
        <fullName evidence="4">NAD(P)-dependent dehydrogenase, short-chain alcohol dehydrogenase family</fullName>
    </submittedName>
</protein>